<proteinExistence type="predicted"/>
<keyword evidence="2" id="KW-1185">Reference proteome</keyword>
<accession>A0ABQ6YXH2</accession>
<dbReference type="EMBL" id="MAEL01000054">
    <property type="protein sequence ID" value="KAF1302203.1"/>
    <property type="molecule type" value="Genomic_DNA"/>
</dbReference>
<organism evidence="1 2">
    <name type="scientific">Candidatus Enterococcus willemsii</name>
    <dbReference type="NCBI Taxonomy" id="1857215"/>
    <lineage>
        <taxon>Bacteria</taxon>
        <taxon>Bacillati</taxon>
        <taxon>Bacillota</taxon>
        <taxon>Bacilli</taxon>
        <taxon>Lactobacillales</taxon>
        <taxon>Enterococcaceae</taxon>
        <taxon>Enterococcus</taxon>
    </lineage>
</organism>
<comment type="caution">
    <text evidence="1">The sequence shown here is derived from an EMBL/GenBank/DDBJ whole genome shotgun (WGS) entry which is preliminary data.</text>
</comment>
<dbReference type="Proteomes" id="UP000782705">
    <property type="component" value="Unassembled WGS sequence"/>
</dbReference>
<name>A0ABQ6YXH2_9ENTE</name>
<protein>
    <submittedName>
        <fullName evidence="1">Uncharacterized protein</fullName>
    </submittedName>
</protein>
<evidence type="ECO:0000313" key="1">
    <source>
        <dbReference type="EMBL" id="KAF1302203.1"/>
    </source>
</evidence>
<dbReference type="RefSeq" id="WP_104870472.1">
    <property type="nucleotide sequence ID" value="NZ_MAEL01000054.1"/>
</dbReference>
<reference evidence="1 2" key="1">
    <citation type="submission" date="2016-06" db="EMBL/GenBank/DDBJ databases">
        <title>Four novel species of enterococci isolated from chicken manure.</title>
        <authorList>
            <person name="Van Tyne D."/>
        </authorList>
    </citation>
    <scope>NUCLEOTIDE SEQUENCE [LARGE SCALE GENOMIC DNA]</scope>
    <source>
        <strain evidence="1 2">CU12B</strain>
    </source>
</reference>
<gene>
    <name evidence="1" type="ORF">BAU17_02175</name>
</gene>
<sequence>MGKKLLIDKSKRNLLIFSDFMKYEEPTIYKILLENNKIDEDTAEKLDISQKIKQNLPAWLNFSSEEWIPDKNNPILTTDVSGNKHCKLCNQPIKFQYKVKNKRNKMEILIGGNCVNNFKQLDSMIKIIKTEKEYIRYNKLLKYNSDIYDILMTDSKLLQKTEIILPKGYYDSFDKRQKQVKRLLMDYIRRGKSPKKKEIDKLLSLYRYERSNLKHFVKQNNQNTDYVTRKIANEIENNQNDDYKGIINEVMENNGKLSAVISMKIKVVGHLNRIKPLISNQLPKEITLEQTSFGMFILSIKKFNDNYIFKVDSPFLLEFFYRKKLRKFDDVFLENLRKFDIFGVRTKEKLLILSESFVTSDNLFRLKEIDYRKIVYRYDDDLTVTEFNEVLNKVASVLEKYTIFEKKWDKNLYIYRNTTLEEKGKELLFSQLDRTKQKIIDSYDKKLEIKELYDWILQAIE</sequence>
<evidence type="ECO:0000313" key="2">
    <source>
        <dbReference type="Proteomes" id="UP000782705"/>
    </source>
</evidence>